<organism evidence="1 2">
    <name type="scientific">Smittium mucronatum</name>
    <dbReference type="NCBI Taxonomy" id="133383"/>
    <lineage>
        <taxon>Eukaryota</taxon>
        <taxon>Fungi</taxon>
        <taxon>Fungi incertae sedis</taxon>
        <taxon>Zoopagomycota</taxon>
        <taxon>Kickxellomycotina</taxon>
        <taxon>Harpellomycetes</taxon>
        <taxon>Harpellales</taxon>
        <taxon>Legeriomycetaceae</taxon>
        <taxon>Smittium</taxon>
    </lineage>
</organism>
<reference evidence="1 2" key="1">
    <citation type="journal article" date="2016" name="Mol. Biol. Evol.">
        <title>Genome-Wide Survey of Gut Fungi (Harpellales) Reveals the First Horizontally Transferred Ubiquitin Gene from a Mosquito Host.</title>
        <authorList>
            <person name="Wang Y."/>
            <person name="White M.M."/>
            <person name="Kvist S."/>
            <person name="Moncalvo J.M."/>
        </authorList>
    </citation>
    <scope>NUCLEOTIDE SEQUENCE [LARGE SCALE GENOMIC DNA]</scope>
    <source>
        <strain evidence="1 2">ALG-7-W6</strain>
    </source>
</reference>
<name>A0A1R0GYS8_9FUNG</name>
<dbReference type="STRING" id="133383.A0A1R0GYS8"/>
<proteinExistence type="predicted"/>
<evidence type="ECO:0000313" key="1">
    <source>
        <dbReference type="EMBL" id="OLY82005.1"/>
    </source>
</evidence>
<comment type="caution">
    <text evidence="1">The sequence shown here is derived from an EMBL/GenBank/DDBJ whole genome shotgun (WGS) entry which is preliminary data.</text>
</comment>
<sequence>MSLSSTPMGLILLDEICKENIEYQQHQNSLKEKVHGFSIFHPIDGYKKLVEENDEKKIIDKIKQVSAVQLYEKLLYENNSEFSFFLRGSLFIIICHDNFIIELTISIDDNCTNSGNPPIANSNPINSNRFNKKDNLNRIKVDANSYMAKLLTSGLYSNNLNGYNIAEQLRSDSFQVLEFSPGIFTSISADDFNLHKLASERIWQDTWSAIILASRDNRLPPLMTSPFISNDQNGQDPSRMVSYNVLPYSYSISGFKYNIRSSNYDARILKELNEVLSENLSTQIVINNGHPLKIHHEDQCHEPLKNNKFSRINIRPPYQVGYSGYVPERHLENLLIMNCIGYREYCDTTVEKLLLDNIDNLIINSQNYTQAYPSKNELAFGVQYQNQKPDAQGPYNSDALYNSLPENVLHNPSECKEIQDSITFEHCGPDMYFKPPANLLKSNFPELTNFTDYKQVYNHLNQNFLDPYEDSEIQSLLGIPIDHSIVSGPSDLNNASNANNGSQNFANSGIKVIDVNEFSQMKFKIQSWFGKAYVSPFPFILFFIYDEAPGYVVRICSFSGWYLYLQQNRNPEIVDRKRIRLSLRALENKTLTFSFEEEDLLNPEAIFKANTSNGSADTSVQSLLENSSQELDQGFKKIVVFKAKFTIIRHHSSFVKKTQVGIIPDWINTSPGFIIKLDVFDSQKLVININNEIVSQESIIGKRNGILSGLNLGYNDQAESGFDPSDDIIFSLFKHQVLRNSNFEMYKNNSRNQSKPLNASDYQNNASTSHHYNVENFNSYNPNRAESIPEAASVVNEMAFTPDEPNYLRYSSRIKKEDIDLLSTNVWDIGKSRYEIISKIQSKIVGVNSDFSMSLNMYFLLKENEKIIEENFQTIQLGFKSWRTQFHYEFLDKQFGLSYLFTNVIFAPHPSLAPAITGVSLRSPVILDGLTDLVKRKRFNKKKPAKYIDKKIIPENNNEYLVNAEKHVVSEPWYIAASIFTSSNNSVGFNQSHYISSQDDPNGNSFENRVFRNDLKYNYRTIVATDFNRFSEIYENSNLPLLNFLPTYHELVYVLKLFEKSKNLKNLINDHYDDLKMMYERLDAIRPYYHPRDPSVVVFDPNSVLNIMGLQNIVSGTKKNNPVPLGKQRVDQNTQFSNVNGYNPNPNFCYTIDMPQINEIFEKKDLGGNSRKRHPEVAKVNAIGFRKPSIKKMNKLVPPPLVNPHPLRFVWYLFWDDLFRRYAPVDSFLTRYEPDFNPFYPGSIAYNPIPRRKLEVFLNNRGLFRFDQNNINSEKRRPSGSLKTPQMKDFDYITPKNTLLNTGVLNALYSWLSKFSKS</sequence>
<protein>
    <submittedName>
        <fullName evidence="1">Uncharacterized protein</fullName>
    </submittedName>
</protein>
<accession>A0A1R0GYS8</accession>
<gene>
    <name evidence="1" type="ORF">AYI68_g3880</name>
</gene>
<keyword evidence="2" id="KW-1185">Reference proteome</keyword>
<evidence type="ECO:0000313" key="2">
    <source>
        <dbReference type="Proteomes" id="UP000187455"/>
    </source>
</evidence>
<dbReference type="Proteomes" id="UP000187455">
    <property type="component" value="Unassembled WGS sequence"/>
</dbReference>
<dbReference type="EMBL" id="LSSL01002003">
    <property type="protein sequence ID" value="OLY82005.1"/>
    <property type="molecule type" value="Genomic_DNA"/>
</dbReference>
<dbReference type="OrthoDB" id="5593072at2759"/>